<protein>
    <submittedName>
        <fullName evidence="2">Tyrosine decarboxylase</fullName>
    </submittedName>
</protein>
<name>A0ABR3K476_TRISP</name>
<keyword evidence="1" id="KW-1133">Transmembrane helix</keyword>
<organism evidence="2 3">
    <name type="scientific">Trichinella spiralis</name>
    <name type="common">Trichina worm</name>
    <dbReference type="NCBI Taxonomy" id="6334"/>
    <lineage>
        <taxon>Eukaryota</taxon>
        <taxon>Metazoa</taxon>
        <taxon>Ecdysozoa</taxon>
        <taxon>Nematoda</taxon>
        <taxon>Enoplea</taxon>
        <taxon>Dorylaimia</taxon>
        <taxon>Trichinellida</taxon>
        <taxon>Trichinellidae</taxon>
        <taxon>Trichinella</taxon>
    </lineage>
</organism>
<evidence type="ECO:0000313" key="3">
    <source>
        <dbReference type="Proteomes" id="UP001558632"/>
    </source>
</evidence>
<gene>
    <name evidence="2" type="ORF">TSPI_08047</name>
</gene>
<sequence length="83" mass="9430">MLTSRHYEDYISHDVVIDILTLKSLSVTALSLIPGLATSLTYYANLTFCCFDIALIFLRYDQLLITFCKGFFVVRLSLVENEG</sequence>
<accession>A0ABR3K476</accession>
<proteinExistence type="predicted"/>
<feature type="transmembrane region" description="Helical" evidence="1">
    <location>
        <begin position="40"/>
        <end position="60"/>
    </location>
</feature>
<comment type="caution">
    <text evidence="2">The sequence shown here is derived from an EMBL/GenBank/DDBJ whole genome shotgun (WGS) entry which is preliminary data.</text>
</comment>
<evidence type="ECO:0000313" key="2">
    <source>
        <dbReference type="EMBL" id="KAL1228510.1"/>
    </source>
</evidence>
<reference evidence="2 3" key="1">
    <citation type="submission" date="2024-07" db="EMBL/GenBank/DDBJ databases">
        <title>Enhanced genomic and transcriptomic resources for Trichinella pseudospiralis and T. spiralis underpin the discovery of pronounced molecular differences between stages and species.</title>
        <authorList>
            <person name="Pasi K.K."/>
            <person name="La Rosa G."/>
            <person name="Gomez-Morales M.A."/>
            <person name="Tosini F."/>
            <person name="Sumanam S."/>
            <person name="Young N.D."/>
            <person name="Chang B.C."/>
            <person name="Robin G.B."/>
        </authorList>
    </citation>
    <scope>NUCLEOTIDE SEQUENCE [LARGE SCALE GENOMIC DNA]</scope>
    <source>
        <strain evidence="2">ISS534</strain>
    </source>
</reference>
<keyword evidence="1" id="KW-0472">Membrane</keyword>
<keyword evidence="3" id="KW-1185">Reference proteome</keyword>
<dbReference type="EMBL" id="JBEUSY010000507">
    <property type="protein sequence ID" value="KAL1228510.1"/>
    <property type="molecule type" value="Genomic_DNA"/>
</dbReference>
<dbReference type="Proteomes" id="UP001558632">
    <property type="component" value="Unassembled WGS sequence"/>
</dbReference>
<keyword evidence="1" id="KW-0812">Transmembrane</keyword>
<evidence type="ECO:0000256" key="1">
    <source>
        <dbReference type="SAM" id="Phobius"/>
    </source>
</evidence>